<dbReference type="Proteomes" id="UP001353858">
    <property type="component" value="Unassembled WGS sequence"/>
</dbReference>
<reference evidence="4" key="1">
    <citation type="submission" date="2023-01" db="EMBL/GenBank/DDBJ databases">
        <title>Key to firefly adult light organ development and bioluminescence: homeobox transcription factors regulate luciferase expression and transportation to peroxisome.</title>
        <authorList>
            <person name="Fu X."/>
        </authorList>
    </citation>
    <scope>NUCLEOTIDE SEQUENCE [LARGE SCALE GENOMIC DNA]</scope>
</reference>
<protein>
    <recommendedName>
        <fullName evidence="5">CDV3 homolog</fullName>
    </recommendedName>
</protein>
<feature type="compositionally biased region" description="Polar residues" evidence="2">
    <location>
        <begin position="218"/>
        <end position="240"/>
    </location>
</feature>
<keyword evidence="4" id="KW-1185">Reference proteome</keyword>
<feature type="region of interest" description="Disordered" evidence="2">
    <location>
        <begin position="1"/>
        <end position="171"/>
    </location>
</feature>
<feature type="compositionally biased region" description="Polar residues" evidence="2">
    <location>
        <begin position="83"/>
        <end position="106"/>
    </location>
</feature>
<comment type="caution">
    <text evidence="3">The sequence shown here is derived from an EMBL/GenBank/DDBJ whole genome shotgun (WGS) entry which is preliminary data.</text>
</comment>
<dbReference type="GO" id="GO:0005737">
    <property type="term" value="C:cytoplasm"/>
    <property type="evidence" value="ECO:0007669"/>
    <property type="project" value="TreeGrafter"/>
</dbReference>
<dbReference type="InterPro" id="IPR026806">
    <property type="entry name" value="CDV3"/>
</dbReference>
<dbReference type="PANTHER" id="PTHR16284:SF13">
    <property type="entry name" value="PROTEIN CDV3 HOMOLOG"/>
    <property type="match status" value="1"/>
</dbReference>
<dbReference type="AlphaFoldDB" id="A0AAN7PKP4"/>
<dbReference type="Pfam" id="PF15359">
    <property type="entry name" value="CDV3"/>
    <property type="match status" value="1"/>
</dbReference>
<feature type="compositionally biased region" description="Low complexity" evidence="2">
    <location>
        <begin position="136"/>
        <end position="147"/>
    </location>
</feature>
<gene>
    <name evidence="3" type="ORF">RN001_000937</name>
</gene>
<evidence type="ECO:0000256" key="1">
    <source>
        <dbReference type="ARBA" id="ARBA00006062"/>
    </source>
</evidence>
<feature type="compositionally biased region" description="Basic and acidic residues" evidence="2">
    <location>
        <begin position="119"/>
        <end position="135"/>
    </location>
</feature>
<sequence>MSDLDDFFAKKDRKKSKGKKYATSEEVAKKLEDKDTPKKVDKPLKKDRVLEGEEGGAPKHEQDEWREFEEEKKDYTGLKIGNLTINSPEGNSGGTENTSEQQQGDDSGNEMVKKTGPWKRIDSEAGEVEVEKKPDPVTVPATVAAPTSNVYVPPVMRNSQQQAPPSRLRSKVAPDIHSKEYFPNLTSTKAEIRRNRNEGSFEMVAPNKASSHRHAEQTKYSNQGPKLNLGNRYNTLSNDS</sequence>
<accession>A0AAN7PKP4</accession>
<dbReference type="PANTHER" id="PTHR16284">
    <property type="entry name" value="PROTEIN CDV3 HOMOLOG"/>
    <property type="match status" value="1"/>
</dbReference>
<evidence type="ECO:0008006" key="5">
    <source>
        <dbReference type="Google" id="ProtNLM"/>
    </source>
</evidence>
<feature type="compositionally biased region" description="Basic and acidic residues" evidence="2">
    <location>
        <begin position="22"/>
        <end position="76"/>
    </location>
</feature>
<feature type="region of interest" description="Disordered" evidence="2">
    <location>
        <begin position="205"/>
        <end position="240"/>
    </location>
</feature>
<name>A0AAN7PKP4_9COLE</name>
<proteinExistence type="inferred from homology"/>
<evidence type="ECO:0000313" key="4">
    <source>
        <dbReference type="Proteomes" id="UP001353858"/>
    </source>
</evidence>
<feature type="compositionally biased region" description="Basic residues" evidence="2">
    <location>
        <begin position="11"/>
        <end position="20"/>
    </location>
</feature>
<comment type="similarity">
    <text evidence="1">Belongs to the CDV3 family.</text>
</comment>
<evidence type="ECO:0000313" key="3">
    <source>
        <dbReference type="EMBL" id="KAK4884666.1"/>
    </source>
</evidence>
<organism evidence="3 4">
    <name type="scientific">Aquatica leii</name>
    <dbReference type="NCBI Taxonomy" id="1421715"/>
    <lineage>
        <taxon>Eukaryota</taxon>
        <taxon>Metazoa</taxon>
        <taxon>Ecdysozoa</taxon>
        <taxon>Arthropoda</taxon>
        <taxon>Hexapoda</taxon>
        <taxon>Insecta</taxon>
        <taxon>Pterygota</taxon>
        <taxon>Neoptera</taxon>
        <taxon>Endopterygota</taxon>
        <taxon>Coleoptera</taxon>
        <taxon>Polyphaga</taxon>
        <taxon>Elateriformia</taxon>
        <taxon>Elateroidea</taxon>
        <taxon>Lampyridae</taxon>
        <taxon>Luciolinae</taxon>
        <taxon>Aquatica</taxon>
    </lineage>
</organism>
<evidence type="ECO:0000256" key="2">
    <source>
        <dbReference type="SAM" id="MobiDB-lite"/>
    </source>
</evidence>
<dbReference type="EMBL" id="JARPUR010000001">
    <property type="protein sequence ID" value="KAK4884666.1"/>
    <property type="molecule type" value="Genomic_DNA"/>
</dbReference>